<evidence type="ECO:0000256" key="6">
    <source>
        <dbReference type="ARBA" id="ARBA00023004"/>
    </source>
</evidence>
<evidence type="ECO:0000313" key="11">
    <source>
        <dbReference type="Proteomes" id="UP000001745"/>
    </source>
</evidence>
<keyword evidence="9" id="KW-0812">Transmembrane</keyword>
<dbReference type="PRINTS" id="PR00465">
    <property type="entry name" value="EP450IV"/>
</dbReference>
<keyword evidence="11" id="KW-1185">Reference proteome</keyword>
<reference evidence="11" key="1">
    <citation type="journal article" date="2015" name="Genome Announc.">
        <title>Genome sequence of the AIDS-associated pathogen Penicillium marneffei (ATCC18224) and its near taxonomic relative Talaromyces stipitatus (ATCC10500).</title>
        <authorList>
            <person name="Nierman W.C."/>
            <person name="Fedorova-Abrams N.D."/>
            <person name="Andrianopoulos A."/>
        </authorList>
    </citation>
    <scope>NUCLEOTIDE SEQUENCE [LARGE SCALE GENOMIC DNA]</scope>
    <source>
        <strain evidence="11">ATCC 10500 / CBS 375.48 / QM 6759 / NRRL 1006</strain>
    </source>
</reference>
<evidence type="ECO:0000256" key="5">
    <source>
        <dbReference type="ARBA" id="ARBA00023002"/>
    </source>
</evidence>
<dbReference type="OrthoDB" id="3366823at2759"/>
<evidence type="ECO:0000256" key="9">
    <source>
        <dbReference type="SAM" id="Phobius"/>
    </source>
</evidence>
<dbReference type="EMBL" id="EQ962652">
    <property type="protein sequence ID" value="EED23458.1"/>
    <property type="molecule type" value="Genomic_DNA"/>
</dbReference>
<dbReference type="GO" id="GO:0016705">
    <property type="term" value="F:oxidoreductase activity, acting on paired donors, with incorporation or reduction of molecular oxygen"/>
    <property type="evidence" value="ECO:0007669"/>
    <property type="project" value="InterPro"/>
</dbReference>
<evidence type="ECO:0000313" key="10">
    <source>
        <dbReference type="EMBL" id="EED23458.1"/>
    </source>
</evidence>
<dbReference type="GeneID" id="8107334"/>
<evidence type="ECO:0000256" key="1">
    <source>
        <dbReference type="ARBA" id="ARBA00001971"/>
    </source>
</evidence>
<keyword evidence="7" id="KW-0503">Monooxygenase</keyword>
<dbReference type="VEuPathDB" id="FungiDB:TSTA_068830"/>
<proteinExistence type="inferred from homology"/>
<keyword evidence="9" id="KW-1133">Transmembrane helix</keyword>
<dbReference type="InterPro" id="IPR001128">
    <property type="entry name" value="Cyt_P450"/>
</dbReference>
<name>B8LYV0_TALSN</name>
<dbReference type="PANTHER" id="PTHR24304:SF2">
    <property type="entry name" value="24-HYDROXYCHOLESTEROL 7-ALPHA-HYDROXYLASE"/>
    <property type="match status" value="1"/>
</dbReference>
<keyword evidence="4 8" id="KW-0479">Metal-binding</keyword>
<dbReference type="eggNOG" id="KOG0684">
    <property type="taxonomic scope" value="Eukaryota"/>
</dbReference>
<sequence>MMGSSDLHVTVMRSIHQILTISAWPISVWVILLSTVLVTNYILAWVRYHRVRRSRRGAQVPPKYPTLVPFLGHAFSSAWNLEQFLYKATHYHGKITSTRISLLGSNMYIFQDRETVEKMMKHPSLASPMSIIIVTLRFLFGMPETGLKAYRADDSGPLVKPFPGSNPNLTPEERIDYLLHQSFNHAFSGPGLAPTTHRFRNTLLAKIKMMTSVENDQWNHIYDFFEVFGKMTIGALSQAIYGPLLFQLHPEIIDDLWDYDNVLPWLARGIPQILMPNPYRVRDKIRAKLQNWYIYARQDFRESHIDAGGDGDPAWGSRLVRNLQQVLHVERRSHDDDAMSSHDLALLWASNFNAVSAATLAAYHIFRDLSLLTRLRMELAAHFDPLSTFVTADPKLLLKLPLLSAVYAETLRLYVKVFFMASSQHNDVNLGKWNLPKGATGVVSSGISHMDETYWNDAGGKHPLNEFWPDRFLIHPETPLSGPARPDQMRFTHGSKAGGSKIPYFSMEGLDGVWIPYGGGPSICPGRFLAKNVVFFFCALLISEFDIEPLDDHSFQLDPWRYGLGTARTKYPVPVRVRRRKYKENA</sequence>
<dbReference type="RefSeq" id="XP_002340845.1">
    <property type="nucleotide sequence ID" value="XM_002340804.1"/>
</dbReference>
<keyword evidence="3 8" id="KW-0349">Heme</keyword>
<feature type="transmembrane region" description="Helical" evidence="9">
    <location>
        <begin position="26"/>
        <end position="46"/>
    </location>
</feature>
<dbReference type="HOGENOM" id="CLU_018012_2_1_1"/>
<dbReference type="PhylomeDB" id="B8LYV0"/>
<dbReference type="OMA" id="HEHISAF"/>
<protein>
    <recommendedName>
        <fullName evidence="12">Cytochrome P450</fullName>
    </recommendedName>
</protein>
<feature type="binding site" description="axial binding residue" evidence="8">
    <location>
        <position position="524"/>
    </location>
    <ligand>
        <name>heme</name>
        <dbReference type="ChEBI" id="CHEBI:30413"/>
    </ligand>
    <ligandPart>
        <name>Fe</name>
        <dbReference type="ChEBI" id="CHEBI:18248"/>
    </ligandPart>
</feature>
<gene>
    <name evidence="10" type="ORF">TSTA_068830</name>
</gene>
<dbReference type="Gene3D" id="1.10.630.10">
    <property type="entry name" value="Cytochrome P450"/>
    <property type="match status" value="1"/>
</dbReference>
<organism evidence="10 11">
    <name type="scientific">Talaromyces stipitatus (strain ATCC 10500 / CBS 375.48 / QM 6759 / NRRL 1006)</name>
    <name type="common">Penicillium stipitatum</name>
    <dbReference type="NCBI Taxonomy" id="441959"/>
    <lineage>
        <taxon>Eukaryota</taxon>
        <taxon>Fungi</taxon>
        <taxon>Dikarya</taxon>
        <taxon>Ascomycota</taxon>
        <taxon>Pezizomycotina</taxon>
        <taxon>Eurotiomycetes</taxon>
        <taxon>Eurotiomycetidae</taxon>
        <taxon>Eurotiales</taxon>
        <taxon>Trichocomaceae</taxon>
        <taxon>Talaromyces</taxon>
        <taxon>Talaromyces sect. Talaromyces</taxon>
    </lineage>
</organism>
<dbReference type="CDD" id="cd11040">
    <property type="entry name" value="CYP7_CYP8-like"/>
    <property type="match status" value="1"/>
</dbReference>
<evidence type="ECO:0000256" key="7">
    <source>
        <dbReference type="ARBA" id="ARBA00023033"/>
    </source>
</evidence>
<dbReference type="STRING" id="441959.B8LYV0"/>
<dbReference type="Proteomes" id="UP000001745">
    <property type="component" value="Unassembled WGS sequence"/>
</dbReference>
<evidence type="ECO:0000256" key="2">
    <source>
        <dbReference type="ARBA" id="ARBA00010617"/>
    </source>
</evidence>
<dbReference type="GO" id="GO:0005506">
    <property type="term" value="F:iron ion binding"/>
    <property type="evidence" value="ECO:0007669"/>
    <property type="project" value="InterPro"/>
</dbReference>
<dbReference type="AlphaFoldDB" id="B8LYV0"/>
<dbReference type="GO" id="GO:0020037">
    <property type="term" value="F:heme binding"/>
    <property type="evidence" value="ECO:0007669"/>
    <property type="project" value="InterPro"/>
</dbReference>
<keyword evidence="5" id="KW-0560">Oxidoreductase</keyword>
<keyword evidence="9" id="KW-0472">Membrane</keyword>
<evidence type="ECO:0008006" key="12">
    <source>
        <dbReference type="Google" id="ProtNLM"/>
    </source>
</evidence>
<dbReference type="SUPFAM" id="SSF48264">
    <property type="entry name" value="Cytochrome P450"/>
    <property type="match status" value="1"/>
</dbReference>
<dbReference type="InterPro" id="IPR036396">
    <property type="entry name" value="Cyt_P450_sf"/>
</dbReference>
<accession>B8LYV0</accession>
<comment type="cofactor">
    <cofactor evidence="1 8">
        <name>heme</name>
        <dbReference type="ChEBI" id="CHEBI:30413"/>
    </cofactor>
</comment>
<dbReference type="InterPro" id="IPR002403">
    <property type="entry name" value="Cyt_P450_E_grp-IV"/>
</dbReference>
<keyword evidence="6 8" id="KW-0408">Iron</keyword>
<dbReference type="InParanoid" id="B8LYV0"/>
<dbReference type="InterPro" id="IPR050529">
    <property type="entry name" value="CYP450_sterol_14alpha_dmase"/>
</dbReference>
<evidence type="ECO:0000256" key="3">
    <source>
        <dbReference type="ARBA" id="ARBA00022617"/>
    </source>
</evidence>
<comment type="similarity">
    <text evidence="2">Belongs to the cytochrome P450 family.</text>
</comment>
<evidence type="ECO:0000256" key="4">
    <source>
        <dbReference type="ARBA" id="ARBA00022723"/>
    </source>
</evidence>
<dbReference type="GO" id="GO:0008395">
    <property type="term" value="F:steroid hydroxylase activity"/>
    <property type="evidence" value="ECO:0007669"/>
    <property type="project" value="TreeGrafter"/>
</dbReference>
<evidence type="ECO:0000256" key="8">
    <source>
        <dbReference type="PIRSR" id="PIRSR602403-1"/>
    </source>
</evidence>
<dbReference type="PANTHER" id="PTHR24304">
    <property type="entry name" value="CYTOCHROME P450 FAMILY 7"/>
    <property type="match status" value="1"/>
</dbReference>
<dbReference type="Pfam" id="PF00067">
    <property type="entry name" value="p450"/>
    <property type="match status" value="1"/>
</dbReference>